<keyword evidence="3" id="KW-1185">Reference proteome</keyword>
<dbReference type="PATRIC" id="fig|391623.17.peg.1448"/>
<name>F0LI93_THEBM</name>
<dbReference type="eggNOG" id="arCOG07765">
    <property type="taxonomic scope" value="Archaea"/>
</dbReference>
<gene>
    <name evidence="2" type="ordered locus">TERMP_01448</name>
</gene>
<reference evidence="2 3" key="1">
    <citation type="journal article" date="2011" name="J. Bacteriol.">
        <title>Complete genome sequence of the hyperthermophilic, piezophilic, heterotrophic, and carboxydotrophic archaeon Thermococcus barophilus MP.</title>
        <authorList>
            <person name="Vannier P."/>
            <person name="Marteinsson V.T."/>
            <person name="Fridjonsson O.H."/>
            <person name="Oger P."/>
            <person name="Jebbar M."/>
        </authorList>
    </citation>
    <scope>NUCLEOTIDE SEQUENCE [LARGE SCALE GENOMIC DNA]</scope>
    <source>
        <strain evidence="3">DSM 11836 / MP</strain>
    </source>
</reference>
<dbReference type="HOGENOM" id="CLU_057270_0_0_2"/>
<evidence type="ECO:0000313" key="3">
    <source>
        <dbReference type="Proteomes" id="UP000007478"/>
    </source>
</evidence>
<dbReference type="GeneID" id="10041764"/>
<protein>
    <submittedName>
        <fullName evidence="2">Calcium-binding protein</fullName>
    </submittedName>
</protein>
<accession>F0LI93</accession>
<dbReference type="KEGG" id="tba:TERMP_01448"/>
<evidence type="ECO:0000313" key="2">
    <source>
        <dbReference type="EMBL" id="ADT84423.1"/>
    </source>
</evidence>
<evidence type="ECO:0000256" key="1">
    <source>
        <dbReference type="SAM" id="MobiDB-lite"/>
    </source>
</evidence>
<dbReference type="SUPFAM" id="SSF69318">
    <property type="entry name" value="Integrin alpha N-terminal domain"/>
    <property type="match status" value="1"/>
</dbReference>
<dbReference type="Proteomes" id="UP000007478">
    <property type="component" value="Chromosome"/>
</dbReference>
<feature type="region of interest" description="Disordered" evidence="1">
    <location>
        <begin position="40"/>
        <end position="62"/>
    </location>
</feature>
<dbReference type="AlphaFoldDB" id="F0LI93"/>
<proteinExistence type="predicted"/>
<sequence length="258" mass="28269">MGKGTAILIVLLLLAAGYIYLSNPEVIDKVIDNAKNIKAPEKGQSESQVQEKGWSDTDGDESPDVYMGDGIDAIRVNSTYIIFADRNKDGKIDAIYLDTTGDGNYDTAYLDEDYNGRTDTWKTALNGVESYAWDVTGDGIPDLYDINGDGKVDAWDINSDGAIDERDIDFDGKPDLHDHDFDGTFDEFQGETDFAPPSNGTSACLATKDEAYRLFVNAYNNVTSLQQANASQEVLEEAYAKYLEARACYESFNSTSGG</sequence>
<dbReference type="OrthoDB" id="102130at2157"/>
<dbReference type="RefSeq" id="WP_013467721.1">
    <property type="nucleotide sequence ID" value="NC_014804.1"/>
</dbReference>
<dbReference type="EMBL" id="CP002372">
    <property type="protein sequence ID" value="ADT84423.1"/>
    <property type="molecule type" value="Genomic_DNA"/>
</dbReference>
<organism evidence="2 3">
    <name type="scientific">Thermococcus barophilus (strain DSM 11836 / MP)</name>
    <dbReference type="NCBI Taxonomy" id="391623"/>
    <lineage>
        <taxon>Archaea</taxon>
        <taxon>Methanobacteriati</taxon>
        <taxon>Methanobacteriota</taxon>
        <taxon>Thermococci</taxon>
        <taxon>Thermococcales</taxon>
        <taxon>Thermococcaceae</taxon>
        <taxon>Thermococcus</taxon>
    </lineage>
</organism>
<dbReference type="InterPro" id="IPR028994">
    <property type="entry name" value="Integrin_alpha_N"/>
</dbReference>